<sequence length="145" mass="17100">MILTQKEVFFSKDTNYFTLPIRKNETTDYYENFFKIILLPFMHFQTKSIKLRLSLPLLYDRILHKNNRVAGWADLSFLQNEGDAYENHFDFKDLLTFVLFLFALLWKAIHNAAKMTNSSVSISSVFIPTSFPFPERATADYPYSF</sequence>
<keyword evidence="2" id="KW-1185">Reference proteome</keyword>
<reference evidence="1 2" key="1">
    <citation type="submission" date="2018-09" db="EMBL/GenBank/DDBJ databases">
        <title>Murine metabolic-syndrome-specific gut microbial biobank.</title>
        <authorList>
            <person name="Liu C."/>
        </authorList>
    </citation>
    <scope>NUCLEOTIDE SEQUENCE [LARGE SCALE GENOMIC DNA]</scope>
    <source>
        <strain evidence="1 2">0.1xD8-82</strain>
    </source>
</reference>
<proteinExistence type="predicted"/>
<accession>A0A3A9A6N5</accession>
<comment type="caution">
    <text evidence="1">The sequence shown here is derived from an EMBL/GenBank/DDBJ whole genome shotgun (WGS) entry which is preliminary data.</text>
</comment>
<organism evidence="1 2">
    <name type="scientific">Parablautia intestinalis</name>
    <dbReference type="NCBI Taxonomy" id="2320100"/>
    <lineage>
        <taxon>Bacteria</taxon>
        <taxon>Bacillati</taxon>
        <taxon>Bacillota</taxon>
        <taxon>Clostridia</taxon>
        <taxon>Lachnospirales</taxon>
        <taxon>Lachnospiraceae</taxon>
        <taxon>Parablautia</taxon>
    </lineage>
</organism>
<evidence type="ECO:0000313" key="1">
    <source>
        <dbReference type="EMBL" id="RKI86928.1"/>
    </source>
</evidence>
<dbReference type="Proteomes" id="UP000280696">
    <property type="component" value="Unassembled WGS sequence"/>
</dbReference>
<gene>
    <name evidence="1" type="ORF">D7V94_22180</name>
</gene>
<dbReference type="AlphaFoldDB" id="A0A3A9A6N5"/>
<name>A0A3A9A6N5_9FIRM</name>
<dbReference type="EMBL" id="RAYQ01000054">
    <property type="protein sequence ID" value="RKI86928.1"/>
    <property type="molecule type" value="Genomic_DNA"/>
</dbReference>
<evidence type="ECO:0000313" key="2">
    <source>
        <dbReference type="Proteomes" id="UP000280696"/>
    </source>
</evidence>
<protein>
    <submittedName>
        <fullName evidence="1">Uncharacterized protein</fullName>
    </submittedName>
</protein>